<feature type="region of interest" description="Disordered" evidence="1">
    <location>
        <begin position="44"/>
        <end position="77"/>
    </location>
</feature>
<comment type="caution">
    <text evidence="2">The sequence shown here is derived from an EMBL/GenBank/DDBJ whole genome shotgun (WGS) entry which is preliminary data.</text>
</comment>
<proteinExistence type="predicted"/>
<feature type="compositionally biased region" description="Polar residues" evidence="1">
    <location>
        <begin position="44"/>
        <end position="54"/>
    </location>
</feature>
<evidence type="ECO:0000313" key="2">
    <source>
        <dbReference type="EMBL" id="KAK4328373.1"/>
    </source>
</evidence>
<keyword evidence="3" id="KW-1185">Reference proteome</keyword>
<reference evidence="2" key="1">
    <citation type="submission" date="2023-11" db="EMBL/GenBank/DDBJ databases">
        <title>Genome assemblies of two species of porcelain crab, Petrolisthes cinctipes and Petrolisthes manimaculis (Anomura: Porcellanidae).</title>
        <authorList>
            <person name="Angst P."/>
        </authorList>
    </citation>
    <scope>NUCLEOTIDE SEQUENCE</scope>
    <source>
        <strain evidence="2">PB745_02</strain>
        <tissue evidence="2">Gill</tissue>
    </source>
</reference>
<evidence type="ECO:0000256" key="1">
    <source>
        <dbReference type="SAM" id="MobiDB-lite"/>
    </source>
</evidence>
<dbReference type="Proteomes" id="UP001292094">
    <property type="component" value="Unassembled WGS sequence"/>
</dbReference>
<dbReference type="EMBL" id="JAWZYT010000081">
    <property type="protein sequence ID" value="KAK4328373.1"/>
    <property type="molecule type" value="Genomic_DNA"/>
</dbReference>
<sequence length="77" mass="8608">MSGALGRLWAAVTRKKTFHLPSPGLQPNLTPLDLAFLGSHASLSQGQVSEQSIKVRQGERLAKRRERKVQEEEEEVK</sequence>
<evidence type="ECO:0000313" key="3">
    <source>
        <dbReference type="Proteomes" id="UP001292094"/>
    </source>
</evidence>
<organism evidence="2 3">
    <name type="scientific">Petrolisthes manimaculis</name>
    <dbReference type="NCBI Taxonomy" id="1843537"/>
    <lineage>
        <taxon>Eukaryota</taxon>
        <taxon>Metazoa</taxon>
        <taxon>Ecdysozoa</taxon>
        <taxon>Arthropoda</taxon>
        <taxon>Crustacea</taxon>
        <taxon>Multicrustacea</taxon>
        <taxon>Malacostraca</taxon>
        <taxon>Eumalacostraca</taxon>
        <taxon>Eucarida</taxon>
        <taxon>Decapoda</taxon>
        <taxon>Pleocyemata</taxon>
        <taxon>Anomura</taxon>
        <taxon>Galatheoidea</taxon>
        <taxon>Porcellanidae</taxon>
        <taxon>Petrolisthes</taxon>
    </lineage>
</organism>
<dbReference type="AlphaFoldDB" id="A0AAE1QKZ1"/>
<gene>
    <name evidence="2" type="ORF">Pmani_001201</name>
</gene>
<name>A0AAE1QKZ1_9EUCA</name>
<accession>A0AAE1QKZ1</accession>
<protein>
    <submittedName>
        <fullName evidence="2">Uncharacterized protein</fullName>
    </submittedName>
</protein>